<dbReference type="InterPro" id="IPR013126">
    <property type="entry name" value="Hsp_70_fam"/>
</dbReference>
<dbReference type="InterPro" id="IPR043129">
    <property type="entry name" value="ATPase_NBD"/>
</dbReference>
<comment type="caution">
    <text evidence="3">The sequence shown here is derived from an EMBL/GenBank/DDBJ whole genome shotgun (WGS) entry which is preliminary data.</text>
</comment>
<dbReference type="Gene3D" id="2.60.34.10">
    <property type="entry name" value="Substrate Binding Domain Of DNAk, Chain A, domain 1"/>
    <property type="match status" value="1"/>
</dbReference>
<name>A0A1V1PD53_9BACT</name>
<dbReference type="SUPFAM" id="SSF53067">
    <property type="entry name" value="Actin-like ATPase domain"/>
    <property type="match status" value="1"/>
</dbReference>
<dbReference type="GO" id="GO:0005524">
    <property type="term" value="F:ATP binding"/>
    <property type="evidence" value="ECO:0007669"/>
    <property type="project" value="UniProtKB-KW"/>
</dbReference>
<gene>
    <name evidence="3" type="ORF">OMM_01496</name>
</gene>
<accession>A0A1V1PD53</accession>
<dbReference type="EMBL" id="ATBP01000119">
    <property type="protein sequence ID" value="ETR72718.1"/>
    <property type="molecule type" value="Genomic_DNA"/>
</dbReference>
<dbReference type="AlphaFoldDB" id="A0A1V1PD53"/>
<organism evidence="3 4">
    <name type="scientific">Candidatus Magnetoglobus multicellularis str. Araruama</name>
    <dbReference type="NCBI Taxonomy" id="890399"/>
    <lineage>
        <taxon>Bacteria</taxon>
        <taxon>Pseudomonadati</taxon>
        <taxon>Thermodesulfobacteriota</taxon>
        <taxon>Desulfobacteria</taxon>
        <taxon>Desulfobacterales</taxon>
        <taxon>Desulfobacteraceae</taxon>
        <taxon>Candidatus Magnetoglobus</taxon>
    </lineage>
</organism>
<keyword evidence="2" id="KW-0067">ATP-binding</keyword>
<dbReference type="Proteomes" id="UP000189670">
    <property type="component" value="Unassembled WGS sequence"/>
</dbReference>
<dbReference type="Gene3D" id="3.90.640.10">
    <property type="entry name" value="Actin, Chain A, domain 4"/>
    <property type="match status" value="1"/>
</dbReference>
<proteinExistence type="predicted"/>
<dbReference type="GO" id="GO:0140662">
    <property type="term" value="F:ATP-dependent protein folding chaperone"/>
    <property type="evidence" value="ECO:0007669"/>
    <property type="project" value="InterPro"/>
</dbReference>
<dbReference type="PANTHER" id="PTHR19375">
    <property type="entry name" value="HEAT SHOCK PROTEIN 70KDA"/>
    <property type="match status" value="1"/>
</dbReference>
<protein>
    <submittedName>
        <fullName evidence="3">Uncharacterized protein</fullName>
    </submittedName>
</protein>
<dbReference type="InterPro" id="IPR029047">
    <property type="entry name" value="HSP70_peptide-bd_sf"/>
</dbReference>
<sequence length="255" mass="29115">MFIGNLPCGQNIDIQLKRSEFESLLCDNCNGKNYYDKFVQILDRTITKSKVLASAITKILPVGGSTRIPFFRKIIENRLPQAKYLNAQQSDNDPLFLSVARGAAIYAAYLLDNQTQTRFLPVDRNLQIIQRTSHNLGIHSNNSRFSIIVKANQPVPERVEKRYEPIAYCDASKKCIRARAIDVYQGNSDYVFDNTHIGTIRLPVIYAHGRTLEQVKIKIEFYVTATNIIVSIIIPESNKDRSDIHMQTDIHLEEK</sequence>
<dbReference type="Gene3D" id="3.30.420.40">
    <property type="match status" value="2"/>
</dbReference>
<evidence type="ECO:0000313" key="3">
    <source>
        <dbReference type="EMBL" id="ETR72718.1"/>
    </source>
</evidence>
<evidence type="ECO:0000256" key="2">
    <source>
        <dbReference type="ARBA" id="ARBA00022840"/>
    </source>
</evidence>
<dbReference type="Pfam" id="PF00012">
    <property type="entry name" value="HSP70"/>
    <property type="match status" value="1"/>
</dbReference>
<evidence type="ECO:0000256" key="1">
    <source>
        <dbReference type="ARBA" id="ARBA00022741"/>
    </source>
</evidence>
<reference evidence="4" key="1">
    <citation type="submission" date="2012-11" db="EMBL/GenBank/DDBJ databases">
        <authorList>
            <person name="Lucero-Rivera Y.E."/>
            <person name="Tovar-Ramirez D."/>
        </authorList>
    </citation>
    <scope>NUCLEOTIDE SEQUENCE [LARGE SCALE GENOMIC DNA]</scope>
    <source>
        <strain evidence="4">Araruama</strain>
    </source>
</reference>
<evidence type="ECO:0000313" key="4">
    <source>
        <dbReference type="Proteomes" id="UP000189670"/>
    </source>
</evidence>
<dbReference type="SUPFAM" id="SSF100920">
    <property type="entry name" value="Heat shock protein 70kD (HSP70), peptide-binding domain"/>
    <property type="match status" value="1"/>
</dbReference>
<keyword evidence="1" id="KW-0547">Nucleotide-binding</keyword>